<organism evidence="1 2">
    <name type="scientific">Boeremia exigua</name>
    <dbReference type="NCBI Taxonomy" id="749465"/>
    <lineage>
        <taxon>Eukaryota</taxon>
        <taxon>Fungi</taxon>
        <taxon>Dikarya</taxon>
        <taxon>Ascomycota</taxon>
        <taxon>Pezizomycotina</taxon>
        <taxon>Dothideomycetes</taxon>
        <taxon>Pleosporomycetidae</taxon>
        <taxon>Pleosporales</taxon>
        <taxon>Pleosporineae</taxon>
        <taxon>Didymellaceae</taxon>
        <taxon>Boeremia</taxon>
    </lineage>
</organism>
<accession>A0ACC2I3X8</accession>
<keyword evidence="2" id="KW-1185">Reference proteome</keyword>
<name>A0ACC2I3X8_9PLEO</name>
<proteinExistence type="predicted"/>
<sequence length="151" mass="16738">MTASCRASLSPAALYSLWGGTVSENLEACMHDDATARRVRGASHRAKQHPTDAVRGSIAEPNHKQASDERSLVSMDRHDILTASRTSRAHVLVAKDKGLILRLKEQYSGVVPKCCLFSIIENIERMPSTLLMMMRLAQRHATNGQPVQYVR</sequence>
<evidence type="ECO:0000313" key="1">
    <source>
        <dbReference type="EMBL" id="KAJ8110002.1"/>
    </source>
</evidence>
<protein>
    <submittedName>
        <fullName evidence="1">Uncharacterized protein</fullName>
    </submittedName>
</protein>
<evidence type="ECO:0000313" key="2">
    <source>
        <dbReference type="Proteomes" id="UP001153331"/>
    </source>
</evidence>
<gene>
    <name evidence="1" type="ORF">OPT61_g7040</name>
</gene>
<dbReference type="EMBL" id="JAPHNI010000546">
    <property type="protein sequence ID" value="KAJ8110002.1"/>
    <property type="molecule type" value="Genomic_DNA"/>
</dbReference>
<comment type="caution">
    <text evidence="1">The sequence shown here is derived from an EMBL/GenBank/DDBJ whole genome shotgun (WGS) entry which is preliminary data.</text>
</comment>
<reference evidence="1" key="1">
    <citation type="submission" date="2022-11" db="EMBL/GenBank/DDBJ databases">
        <title>Genome Sequence of Boeremia exigua.</title>
        <authorList>
            <person name="Buettner E."/>
        </authorList>
    </citation>
    <scope>NUCLEOTIDE SEQUENCE</scope>
    <source>
        <strain evidence="1">CU02</strain>
    </source>
</reference>
<dbReference type="Proteomes" id="UP001153331">
    <property type="component" value="Unassembled WGS sequence"/>
</dbReference>